<dbReference type="STRING" id="497964.CfE428DRAFT_0571"/>
<accession>B4CV58</accession>
<dbReference type="AlphaFoldDB" id="B4CV58"/>
<evidence type="ECO:0000313" key="4">
    <source>
        <dbReference type="Proteomes" id="UP000005824"/>
    </source>
</evidence>
<name>B4CV58_9BACT</name>
<proteinExistence type="predicted"/>
<reference evidence="3 4" key="1">
    <citation type="journal article" date="2011" name="J. Bacteriol.">
        <title>Genome sequence of Chthoniobacter flavus Ellin428, an aerobic heterotrophic soil bacterium.</title>
        <authorList>
            <person name="Kant R."/>
            <person name="van Passel M.W."/>
            <person name="Palva A."/>
            <person name="Lucas S."/>
            <person name="Lapidus A."/>
            <person name="Glavina Del Rio T."/>
            <person name="Dalin E."/>
            <person name="Tice H."/>
            <person name="Bruce D."/>
            <person name="Goodwin L."/>
            <person name="Pitluck S."/>
            <person name="Larimer F.W."/>
            <person name="Land M.L."/>
            <person name="Hauser L."/>
            <person name="Sangwan P."/>
            <person name="de Vos W.M."/>
            <person name="Janssen P.H."/>
            <person name="Smidt H."/>
        </authorList>
    </citation>
    <scope>NUCLEOTIDE SEQUENCE [LARGE SCALE GENOMIC DNA]</scope>
    <source>
        <strain evidence="3 4">Ellin428</strain>
    </source>
</reference>
<feature type="chain" id="PRO_5002802133" description="Alpha glucuronidase N-terminal domain-containing protein" evidence="2">
    <location>
        <begin position="23"/>
        <end position="677"/>
    </location>
</feature>
<dbReference type="RefSeq" id="WP_006977898.1">
    <property type="nucleotide sequence ID" value="NZ_ABVL01000001.1"/>
</dbReference>
<dbReference type="Proteomes" id="UP000005824">
    <property type="component" value="Unassembled WGS sequence"/>
</dbReference>
<evidence type="ECO:0000313" key="3">
    <source>
        <dbReference type="EMBL" id="EDY22446.1"/>
    </source>
</evidence>
<evidence type="ECO:0000256" key="1">
    <source>
        <dbReference type="SAM" id="MobiDB-lite"/>
    </source>
</evidence>
<comment type="caution">
    <text evidence="3">The sequence shown here is derived from an EMBL/GenBank/DDBJ whole genome shotgun (WGS) entry which is preliminary data.</text>
</comment>
<evidence type="ECO:0000256" key="2">
    <source>
        <dbReference type="SAM" id="SignalP"/>
    </source>
</evidence>
<dbReference type="EMBL" id="ABVL01000001">
    <property type="protein sequence ID" value="EDY22446.1"/>
    <property type="molecule type" value="Genomic_DNA"/>
</dbReference>
<dbReference type="Pfam" id="PF16126">
    <property type="entry name" value="DUF4838"/>
    <property type="match status" value="1"/>
</dbReference>
<keyword evidence="2" id="KW-0732">Signal</keyword>
<evidence type="ECO:0008006" key="5">
    <source>
        <dbReference type="Google" id="ProtNLM"/>
    </source>
</evidence>
<feature type="signal peptide" evidence="2">
    <location>
        <begin position="1"/>
        <end position="22"/>
    </location>
</feature>
<organism evidence="3 4">
    <name type="scientific">Chthoniobacter flavus Ellin428</name>
    <dbReference type="NCBI Taxonomy" id="497964"/>
    <lineage>
        <taxon>Bacteria</taxon>
        <taxon>Pseudomonadati</taxon>
        <taxon>Verrucomicrobiota</taxon>
        <taxon>Spartobacteria</taxon>
        <taxon>Chthoniobacterales</taxon>
        <taxon>Chthoniobacteraceae</taxon>
        <taxon>Chthoniobacter</taxon>
    </lineage>
</organism>
<sequence length="677" mass="73140" precursor="true">MNWIRILLAACLVSLTTARVHAGLAITTDGQPKATIVLAESLRPTDLAVTALVSHIKEISGATLPVIAEKELASAQIQNGRIVPSDSKLAAQNFILLGDGALTHKLGLSLDDLGPGGIVVQTGGNTLALLAKDDHSSSREPASARPVFRFLEALGCRYLWPGETGKVIPRESTITAPDLRVRFTPQIGQRNIRFSPPDARDMAKGLAWLGATVDDYRTGLNSAEQTEATGSWVAWNGLGGNVGIVGGSAGGGLRGGWTEYGATHPEWFALQVDGTRDQSKAKGRWRLCVSNPGLIEHVADDIIARLNGHAQGIISLCPNDGGYSSFCQCEECKKLDPPNAPKVKMLLFAHVGGSERTEVEVPALTDRFVHYWNAIVERVTKVVPDQLFLVEAYSYYSDPPVREKLHPNIVVRYVPSVADGWKGWHDAGARRLYWRPNNLHSGYRDGVLSPKARETAETLNYLGSEGILATDMDSIHNHWATHGLTYYVAARLSWDPSLKFDAVLDDYCQSGFGAGAESVKKYFQLAGKGVVPVTVGQRGAFPKIASETIDQLRGLLVAAAKATEKDAPAHRRVAFLRAGLEFTAINAQAHRLAEAAEAGTPPEAKAVSEVMEHRWQLMRALLQQQPLAVNVGVVAAADEPLNRALQWKGPSESGKAGKLQLPAGDNWLNEDQSATRK</sequence>
<dbReference type="InParanoid" id="B4CV58"/>
<protein>
    <recommendedName>
        <fullName evidence="5">Alpha glucuronidase N-terminal domain-containing protein</fullName>
    </recommendedName>
</protein>
<gene>
    <name evidence="3" type="ORF">CfE428DRAFT_0571</name>
</gene>
<keyword evidence="4" id="KW-1185">Reference proteome</keyword>
<feature type="region of interest" description="Disordered" evidence="1">
    <location>
        <begin position="646"/>
        <end position="677"/>
    </location>
</feature>
<dbReference type="InterPro" id="IPR032287">
    <property type="entry name" value="DUF4838"/>
</dbReference>
<dbReference type="eggNOG" id="COG3525">
    <property type="taxonomic scope" value="Bacteria"/>
</dbReference>